<dbReference type="Proteomes" id="UP000825002">
    <property type="component" value="Unassembled WGS sequence"/>
</dbReference>
<dbReference type="PANTHER" id="PTHR44216">
    <property type="entry name" value="PROTEIN O-MANNOSYL-TRANSFERASE TMTC2"/>
    <property type="match status" value="1"/>
</dbReference>
<feature type="compositionally biased region" description="Low complexity" evidence="17">
    <location>
        <begin position="369"/>
        <end position="388"/>
    </location>
</feature>
<evidence type="ECO:0000256" key="14">
    <source>
        <dbReference type="ARBA" id="ARBA00045085"/>
    </source>
</evidence>
<dbReference type="InterPro" id="IPR013618">
    <property type="entry name" value="TMTC_DUF1736"/>
</dbReference>
<evidence type="ECO:0000256" key="13">
    <source>
        <dbReference type="ARBA" id="ARBA00023136"/>
    </source>
</evidence>
<dbReference type="Pfam" id="PF13414">
    <property type="entry name" value="TPR_11"/>
    <property type="match status" value="1"/>
</dbReference>
<keyword evidence="8 18" id="KW-0812">Transmembrane</keyword>
<keyword evidence="21" id="KW-1185">Reference proteome</keyword>
<feature type="compositionally biased region" description="Basic and acidic residues" evidence="17">
    <location>
        <begin position="352"/>
        <end position="366"/>
    </location>
</feature>
<keyword evidence="9" id="KW-0677">Repeat</keyword>
<evidence type="ECO:0000256" key="16">
    <source>
        <dbReference type="PROSITE-ProRule" id="PRU00339"/>
    </source>
</evidence>
<evidence type="ECO:0000313" key="20">
    <source>
        <dbReference type="EMBL" id="KAG9509475.1"/>
    </source>
</evidence>
<comment type="caution">
    <text evidence="20">The sequence shown here is derived from an EMBL/GenBank/DDBJ whole genome shotgun (WGS) entry which is preliminary data.</text>
</comment>
<evidence type="ECO:0000256" key="6">
    <source>
        <dbReference type="ARBA" id="ARBA00012839"/>
    </source>
</evidence>
<comment type="subcellular location">
    <subcellularLocation>
        <location evidence="3">Endoplasmic reticulum</location>
    </subcellularLocation>
    <subcellularLocation>
        <location evidence="2">Membrane</location>
        <topology evidence="2">Multi-pass membrane protein</topology>
    </subcellularLocation>
</comment>
<name>A0ABQ7S8C6_9ACAR</name>
<feature type="repeat" description="TPR" evidence="16">
    <location>
        <begin position="917"/>
        <end position="950"/>
    </location>
</feature>
<evidence type="ECO:0000256" key="15">
    <source>
        <dbReference type="ARBA" id="ARBA00045102"/>
    </source>
</evidence>
<dbReference type="InterPro" id="IPR052384">
    <property type="entry name" value="TMTC_O-mannosyltransferase"/>
</dbReference>
<keyword evidence="13 18" id="KW-0472">Membrane</keyword>
<dbReference type="InterPro" id="IPR011990">
    <property type="entry name" value="TPR-like_helical_dom_sf"/>
</dbReference>
<sequence>MLQLVLVNYFVRLFSKMFKQMLDIAQWSSFECINSGEQSNPSEQASSLETNSEKDNNKEKMRYERTLVVAALLFAAHPVHVESVASIVGRAELLACLCTFGALDCVSRYAAVLVVRNAEHSHAGKGWFATSLACCTLGCACKETALMSFLLVIVYTAIVTAVAYQQSRQQQQKLSKQLKHREHKARERRVRVVKIMLRQVIIWSTVTLIATLLIRAAISMQWPHLSGHLGPDMTVKIWWPQFRFSTADNPLLKLDTILPTSLVDRWLTRLHVPAFAFSLVVWPKQLSYDWPLEAIQLTSMSWRQFANLLKLETSVIGSSEQSLSSLAITPTPTMFKGPHDFYPGPSSIHSIESDKENNCNNDERPSSRSSLDSALGTSNSSSSSVSTSSTIDHVSVNNLALTHYRDIYRCPNEATATAQLGLITLALLFALLTYLPASNLIVHVGFVVAERTLYMPSVGVTILMGVAYETSIHYCHQKLFEDSNKSVRDMFYYIILVPIVLMLVMSSIERTKVWHDPISLYSSNVALNPAKSLANIGHVLASNNQLDEAEQHYKNALNIWPNQADVHLNLGLLLHKQGRIAEAIEAYNIALRYRPRLALARLNLGLAHEQSAPPGTADTRRLALEMYLITVNDTVTGAPELSKDPETQALAQLQAAIRALRLIDAKWSSNSNLLTLHYLDVVKTVAQFEHRLRSTTLQWSSKPELIDLHLQLMLLLIDHSPQVFISGLQGYLERSISDDDSSALEASDDLLDLLTRPHLFPRFTTKADQRSKDNDVEAKFALRHRLIEKLRQQGGRISSPDSRLMYAHGKLLQLWLDHYNHEAVVGASVTRHTVAQLALETIHTFNRNNQQYTNNKDTMKRKIHNYHLLAFAADAHNQAQDFNTSERLYDDALAAMKDLSQFEGSRARANIISTLLAQAHLNYGAILHRRAKYREARAQYEATLKLDPEHEMARTNLQRLPVK</sequence>
<keyword evidence="11" id="KW-0256">Endoplasmic reticulum</keyword>
<feature type="transmembrane region" description="Helical" evidence="18">
    <location>
        <begin position="145"/>
        <end position="164"/>
    </location>
</feature>
<reference evidence="20 21" key="1">
    <citation type="submission" date="2020-10" db="EMBL/GenBank/DDBJ databases">
        <authorList>
            <person name="Klimov P.B."/>
            <person name="Dyachkov S.M."/>
            <person name="Chetverikov P.E."/>
        </authorList>
    </citation>
    <scope>NUCLEOTIDE SEQUENCE [LARGE SCALE GENOMIC DNA]</scope>
    <source>
        <strain evidence="20">BMOC 18-1129-001#AD2665</strain>
        <tissue evidence="20">Entire mites</tissue>
    </source>
</reference>
<feature type="repeat" description="TPR" evidence="16">
    <location>
        <begin position="530"/>
        <end position="563"/>
    </location>
</feature>
<dbReference type="PROSITE" id="PS50293">
    <property type="entry name" value="TPR_REGION"/>
    <property type="match status" value="1"/>
</dbReference>
<evidence type="ECO:0000256" key="7">
    <source>
        <dbReference type="ARBA" id="ARBA00022679"/>
    </source>
</evidence>
<protein>
    <recommendedName>
        <fullName evidence="6">dolichyl-phosphate-mannose--protein mannosyltransferase</fullName>
        <ecNumber evidence="6">2.4.1.109</ecNumber>
    </recommendedName>
</protein>
<keyword evidence="12 18" id="KW-1133">Transmembrane helix</keyword>
<keyword evidence="7" id="KW-0808">Transferase</keyword>
<feature type="domain" description="DUF1736" evidence="19">
    <location>
        <begin position="243"/>
        <end position="299"/>
    </location>
</feature>
<keyword evidence="10 16" id="KW-0802">TPR repeat</keyword>
<dbReference type="EMBL" id="JAIFTH010000457">
    <property type="protein sequence ID" value="KAG9509475.1"/>
    <property type="molecule type" value="Genomic_DNA"/>
</dbReference>
<comment type="catalytic activity">
    <reaction evidence="15">
        <text>a di-trans,poly-cis-dolichyl beta-D-mannosyl phosphate + L-seryl-[protein] = 3-O-(alpha-D-mannosyl)-L-seryl-[protein] + a di-trans,poly-cis-dolichyl phosphate + H(+)</text>
        <dbReference type="Rhea" id="RHEA:17377"/>
        <dbReference type="Rhea" id="RHEA-COMP:9863"/>
        <dbReference type="Rhea" id="RHEA-COMP:13546"/>
        <dbReference type="Rhea" id="RHEA-COMP:19498"/>
        <dbReference type="Rhea" id="RHEA-COMP:19501"/>
        <dbReference type="ChEBI" id="CHEBI:15378"/>
        <dbReference type="ChEBI" id="CHEBI:29999"/>
        <dbReference type="ChEBI" id="CHEBI:57683"/>
        <dbReference type="ChEBI" id="CHEBI:58211"/>
        <dbReference type="ChEBI" id="CHEBI:137321"/>
        <dbReference type="EC" id="2.4.1.109"/>
    </reaction>
</comment>
<evidence type="ECO:0000256" key="5">
    <source>
        <dbReference type="ARBA" id="ARBA00007882"/>
    </source>
</evidence>
<feature type="transmembrane region" description="Helical" evidence="18">
    <location>
        <begin position="420"/>
        <end position="441"/>
    </location>
</feature>
<evidence type="ECO:0000256" key="10">
    <source>
        <dbReference type="ARBA" id="ARBA00022803"/>
    </source>
</evidence>
<evidence type="ECO:0000256" key="12">
    <source>
        <dbReference type="ARBA" id="ARBA00022989"/>
    </source>
</evidence>
<comment type="pathway">
    <text evidence="4">Protein modification; protein glycosylation.</text>
</comment>
<gene>
    <name evidence="20" type="primary">Tmtc2</name>
    <name evidence="20" type="ORF">GZH46_02005</name>
</gene>
<dbReference type="InterPro" id="IPR019734">
    <property type="entry name" value="TPR_rpt"/>
</dbReference>
<evidence type="ECO:0000259" key="19">
    <source>
        <dbReference type="Pfam" id="PF08409"/>
    </source>
</evidence>
<comment type="function">
    <text evidence="1">Transfers mannosyl residues to the hydroxyl group of serine or threonine residues.</text>
</comment>
<comment type="similarity">
    <text evidence="5">Belongs to the TMTC family.</text>
</comment>
<proteinExistence type="inferred from homology"/>
<feature type="transmembrane region" description="Helical" evidence="18">
    <location>
        <begin position="195"/>
        <end position="218"/>
    </location>
</feature>
<evidence type="ECO:0000256" key="8">
    <source>
        <dbReference type="ARBA" id="ARBA00022692"/>
    </source>
</evidence>
<dbReference type="EC" id="2.4.1.109" evidence="6"/>
<feature type="transmembrane region" description="Helical" evidence="18">
    <location>
        <begin position="490"/>
        <end position="508"/>
    </location>
</feature>
<feature type="region of interest" description="Disordered" evidence="17">
    <location>
        <begin position="352"/>
        <end position="388"/>
    </location>
</feature>
<feature type="repeat" description="TPR" evidence="16">
    <location>
        <begin position="564"/>
        <end position="597"/>
    </location>
</feature>
<dbReference type="PROSITE" id="PS50005">
    <property type="entry name" value="TPR"/>
    <property type="match status" value="3"/>
</dbReference>
<evidence type="ECO:0000256" key="4">
    <source>
        <dbReference type="ARBA" id="ARBA00004922"/>
    </source>
</evidence>
<feature type="compositionally biased region" description="Polar residues" evidence="17">
    <location>
        <begin position="37"/>
        <end position="50"/>
    </location>
</feature>
<organism evidence="20 21">
    <name type="scientific">Fragariocoptes setiger</name>
    <dbReference type="NCBI Taxonomy" id="1670756"/>
    <lineage>
        <taxon>Eukaryota</taxon>
        <taxon>Metazoa</taxon>
        <taxon>Ecdysozoa</taxon>
        <taxon>Arthropoda</taxon>
        <taxon>Chelicerata</taxon>
        <taxon>Arachnida</taxon>
        <taxon>Acari</taxon>
        <taxon>Acariformes</taxon>
        <taxon>Trombidiformes</taxon>
        <taxon>Prostigmata</taxon>
        <taxon>Eupodina</taxon>
        <taxon>Eriophyoidea</taxon>
        <taxon>Phytoptidae</taxon>
        <taxon>Fragariocoptes</taxon>
    </lineage>
</organism>
<evidence type="ECO:0000256" key="2">
    <source>
        <dbReference type="ARBA" id="ARBA00004141"/>
    </source>
</evidence>
<evidence type="ECO:0000256" key="17">
    <source>
        <dbReference type="SAM" id="MobiDB-lite"/>
    </source>
</evidence>
<evidence type="ECO:0000256" key="18">
    <source>
        <dbReference type="SAM" id="Phobius"/>
    </source>
</evidence>
<evidence type="ECO:0000313" key="21">
    <source>
        <dbReference type="Proteomes" id="UP000825002"/>
    </source>
</evidence>
<feature type="region of interest" description="Disordered" evidence="17">
    <location>
        <begin position="37"/>
        <end position="57"/>
    </location>
</feature>
<comment type="catalytic activity">
    <reaction evidence="14">
        <text>a di-trans,poly-cis-dolichyl beta-D-mannosyl phosphate + L-threonyl-[protein] = 3-O-(alpha-D-mannosyl)-L-threonyl-[protein] + a di-trans,poly-cis-dolichyl phosphate + H(+)</text>
        <dbReference type="Rhea" id="RHEA:53396"/>
        <dbReference type="Rhea" id="RHEA-COMP:11060"/>
        <dbReference type="Rhea" id="RHEA-COMP:13547"/>
        <dbReference type="Rhea" id="RHEA-COMP:19498"/>
        <dbReference type="Rhea" id="RHEA-COMP:19501"/>
        <dbReference type="ChEBI" id="CHEBI:15378"/>
        <dbReference type="ChEBI" id="CHEBI:30013"/>
        <dbReference type="ChEBI" id="CHEBI:57683"/>
        <dbReference type="ChEBI" id="CHEBI:58211"/>
        <dbReference type="ChEBI" id="CHEBI:137323"/>
        <dbReference type="EC" id="2.4.1.109"/>
    </reaction>
</comment>
<dbReference type="SMART" id="SM00028">
    <property type="entry name" value="TPR"/>
    <property type="match status" value="3"/>
</dbReference>
<dbReference type="PANTHER" id="PTHR44216:SF3">
    <property type="entry name" value="PROTEIN O-MANNOSYL-TRANSFERASE TMTC2"/>
    <property type="match status" value="1"/>
</dbReference>
<dbReference type="SUPFAM" id="SSF48452">
    <property type="entry name" value="TPR-like"/>
    <property type="match status" value="2"/>
</dbReference>
<evidence type="ECO:0000256" key="9">
    <source>
        <dbReference type="ARBA" id="ARBA00022737"/>
    </source>
</evidence>
<accession>A0ABQ7S8C6</accession>
<dbReference type="Pfam" id="PF08409">
    <property type="entry name" value="TMTC_DUF1736"/>
    <property type="match status" value="1"/>
</dbReference>
<dbReference type="Gene3D" id="1.25.40.10">
    <property type="entry name" value="Tetratricopeptide repeat domain"/>
    <property type="match status" value="2"/>
</dbReference>
<evidence type="ECO:0000256" key="1">
    <source>
        <dbReference type="ARBA" id="ARBA00003582"/>
    </source>
</evidence>
<evidence type="ECO:0000256" key="3">
    <source>
        <dbReference type="ARBA" id="ARBA00004240"/>
    </source>
</evidence>
<evidence type="ECO:0000256" key="11">
    <source>
        <dbReference type="ARBA" id="ARBA00022824"/>
    </source>
</evidence>